<proteinExistence type="predicted"/>
<organism evidence="1 2">
    <name type="scientific">Alternaria gaisen</name>
    <dbReference type="NCBI Taxonomy" id="167740"/>
    <lineage>
        <taxon>Eukaryota</taxon>
        <taxon>Fungi</taxon>
        <taxon>Dikarya</taxon>
        <taxon>Ascomycota</taxon>
        <taxon>Pezizomycotina</taxon>
        <taxon>Dothideomycetes</taxon>
        <taxon>Pleosporomycetidae</taxon>
        <taxon>Pleosporales</taxon>
        <taxon>Pleosporineae</taxon>
        <taxon>Pleosporaceae</taxon>
        <taxon>Alternaria</taxon>
        <taxon>Alternaria sect. Alternaria</taxon>
    </lineage>
</organism>
<name>A0ACB6G1T5_9PLEO</name>
<reference evidence="1 2" key="1">
    <citation type="journal article" date="2019" name="bioRxiv">
        <title>Genomics, evolutionary history and diagnostics of the Alternaria alternata species group including apple and Asian pear pathotypes.</title>
        <authorList>
            <person name="Armitage A.D."/>
            <person name="Cockerton H.M."/>
            <person name="Sreenivasaprasad S."/>
            <person name="Woodhall J.W."/>
            <person name="Lane C.R."/>
            <person name="Harrison R.J."/>
            <person name="Clarkson J.P."/>
        </authorList>
    </citation>
    <scope>NUCLEOTIDE SEQUENCE [LARGE SCALE GENOMIC DNA]</scope>
    <source>
        <strain evidence="1 2">FERA 650</strain>
    </source>
</reference>
<evidence type="ECO:0000313" key="2">
    <source>
        <dbReference type="Proteomes" id="UP000293547"/>
    </source>
</evidence>
<accession>A0ACB6G1T5</accession>
<keyword evidence="2" id="KW-1185">Reference proteome</keyword>
<evidence type="ECO:0000313" key="1">
    <source>
        <dbReference type="EMBL" id="KAB2110658.1"/>
    </source>
</evidence>
<protein>
    <submittedName>
        <fullName evidence="1">Uncharacterized protein</fullName>
    </submittedName>
</protein>
<dbReference type="Proteomes" id="UP000293547">
    <property type="component" value="Unassembled WGS sequence"/>
</dbReference>
<dbReference type="EMBL" id="PDWZ02000001">
    <property type="protein sequence ID" value="KAB2110658.1"/>
    <property type="molecule type" value="Genomic_DNA"/>
</dbReference>
<gene>
    <name evidence="1" type="ORF">AG0111_0g1369</name>
</gene>
<comment type="caution">
    <text evidence="1">The sequence shown here is derived from an EMBL/GenBank/DDBJ whole genome shotgun (WGS) entry which is preliminary data.</text>
</comment>
<sequence length="357" mass="38887">MDAVLINKTGGTEVLEYKTDVPIPTLKGGEVLLKNEYIGVNFIDTYYRKGLYPITNFPYLPGSESAGTVAAVANAGNLYGLKAMTAWSLVHEAHPVKAGEWVLVTAAAGGTGRWVVQMAKDLGATVIATCSTAKLDLVRQLGADHVIDYNKQDYVKLVLDLTSGNGVAAVFDSLGKSTFDTSLQRISGKSIKLVRPRISSYIATREELNATAAAVFKFLERDGVKINIFKVYPLRDAAQAQEDLESGKTTGKLLLKASCIEEVADYITKNNLVDVIALEILDPVEDVQRRESTAEVEVGKYGTIVLSKSMINDGKLIPTSWPNNIGRPFDPDRQPDPGTHWVEAKVKDKVTHKVFVD</sequence>